<dbReference type="PROSITE" id="PS51257">
    <property type="entry name" value="PROKAR_LIPOPROTEIN"/>
    <property type="match status" value="1"/>
</dbReference>
<organism evidence="2 3">
    <name type="scientific">Terricaulis silvestris</name>
    <dbReference type="NCBI Taxonomy" id="2686094"/>
    <lineage>
        <taxon>Bacteria</taxon>
        <taxon>Pseudomonadati</taxon>
        <taxon>Pseudomonadota</taxon>
        <taxon>Alphaproteobacteria</taxon>
        <taxon>Caulobacterales</taxon>
        <taxon>Caulobacteraceae</taxon>
        <taxon>Terricaulis</taxon>
    </lineage>
</organism>
<gene>
    <name evidence="2" type="ORF">DSM104635_03802</name>
</gene>
<accession>A0A6I6MW12</accession>
<evidence type="ECO:0000256" key="1">
    <source>
        <dbReference type="SAM" id="SignalP"/>
    </source>
</evidence>
<keyword evidence="3" id="KW-1185">Reference proteome</keyword>
<proteinExistence type="predicted"/>
<keyword evidence="1" id="KW-0732">Signal</keyword>
<dbReference type="Proteomes" id="UP000431269">
    <property type="component" value="Chromosome"/>
</dbReference>
<protein>
    <submittedName>
        <fullName evidence="2">Uncharacterized protein</fullName>
    </submittedName>
</protein>
<dbReference type="EMBL" id="CP047045">
    <property type="protein sequence ID" value="QGZ96937.1"/>
    <property type="molecule type" value="Genomic_DNA"/>
</dbReference>
<dbReference type="AlphaFoldDB" id="A0A6I6MW12"/>
<evidence type="ECO:0000313" key="3">
    <source>
        <dbReference type="Proteomes" id="UP000431269"/>
    </source>
</evidence>
<evidence type="ECO:0000313" key="2">
    <source>
        <dbReference type="EMBL" id="QGZ96937.1"/>
    </source>
</evidence>
<sequence length="206" mass="21872">MRTALRRLSSFAPAVLFAVACVPGNALAQTSRDMIPIGMEFCLIAAESPERAAPFALASGLVPGQNTAETMSFSPPGENEQPIMMARVYRHEDGFALECGFAVRAVGDVADEEIAALASRFDLTYSRGDGGTYAFLRQTTNLIVLAYAGPTDGFPCPDEGLEIAPEVLSEHPGAMDAIMEICGKRGFRITVQSAYSQTAANAGELE</sequence>
<name>A0A6I6MW12_9CAUL</name>
<feature type="signal peptide" evidence="1">
    <location>
        <begin position="1"/>
        <end position="28"/>
    </location>
</feature>
<feature type="chain" id="PRO_5026302054" evidence="1">
    <location>
        <begin position="29"/>
        <end position="206"/>
    </location>
</feature>
<dbReference type="KEGG" id="tsv:DSM104635_03802"/>
<reference evidence="3" key="1">
    <citation type="submission" date="2019-12" db="EMBL/GenBank/DDBJ databases">
        <title>Complete genome of Terracaulis silvestris 0127_4.</title>
        <authorList>
            <person name="Vieira S."/>
            <person name="Riedel T."/>
            <person name="Sproer C."/>
            <person name="Pascual J."/>
            <person name="Boedeker C."/>
            <person name="Overmann J."/>
        </authorList>
    </citation>
    <scope>NUCLEOTIDE SEQUENCE [LARGE SCALE GENOMIC DNA]</scope>
    <source>
        <strain evidence="3">0127_4</strain>
    </source>
</reference>
<dbReference type="RefSeq" id="WP_158767716.1">
    <property type="nucleotide sequence ID" value="NZ_CP047045.1"/>
</dbReference>